<proteinExistence type="predicted"/>
<dbReference type="OrthoDB" id="9812931at2"/>
<dbReference type="PANTHER" id="PTHR33886:SF8">
    <property type="entry name" value="UNSATURATED RHAMNOGALACTURONAN HYDROLASE (EUROFUNG)"/>
    <property type="match status" value="1"/>
</dbReference>
<sequence>MRDDSVVRNALTRVVDGLTALRDTGRFDEPNLDGTVGDYISFQSWEWPQGVGLYGLARLWRDTGEERLRAVLEDWYAAQETRGLPSLNVNTTAPMLALTLLWDRTRDPRWEAMLSGWADRVLAEMPRTPEGGFQHDVSDKINDGELWDDTLFMVALFLAAYGEASDRRALVDEAQHQFLVHARYLADPETGLWFHGWSFPRRSNFARARWARGNAWITAGLADLPELCRLDPAVARYLDGVLGAQMAALLPLQTANGAWRTLLDDPSSYEETSATAGIAYGLMKAARLGRASDEARRAGRRAVDYVLRQIDADGIVGGVSYGTRMGHDLQFYRDIPLQPTGYGQSLAILCLAEALNDPEFR</sequence>
<dbReference type="SUPFAM" id="SSF48208">
    <property type="entry name" value="Six-hairpin glycosidases"/>
    <property type="match status" value="1"/>
</dbReference>
<dbReference type="Gene3D" id="1.50.10.10">
    <property type="match status" value="1"/>
</dbReference>
<dbReference type="EMBL" id="QZCG01000001">
    <property type="protein sequence ID" value="RJE89199.1"/>
    <property type="molecule type" value="Genomic_DNA"/>
</dbReference>
<dbReference type="AlphaFoldDB" id="A0A418T7J9"/>
<dbReference type="InterPro" id="IPR052043">
    <property type="entry name" value="PolySaccharide_Degr_Enz"/>
</dbReference>
<dbReference type="Pfam" id="PF07470">
    <property type="entry name" value="Glyco_hydro_88"/>
    <property type="match status" value="1"/>
</dbReference>
<dbReference type="GO" id="GO:0005975">
    <property type="term" value="P:carbohydrate metabolic process"/>
    <property type="evidence" value="ECO:0007669"/>
    <property type="project" value="InterPro"/>
</dbReference>
<evidence type="ECO:0000256" key="1">
    <source>
        <dbReference type="ARBA" id="ARBA00022801"/>
    </source>
</evidence>
<dbReference type="InterPro" id="IPR010905">
    <property type="entry name" value="Glyco_hydro_88"/>
</dbReference>
<keyword evidence="3" id="KW-1185">Reference proteome</keyword>
<dbReference type="GO" id="GO:0016787">
    <property type="term" value="F:hydrolase activity"/>
    <property type="evidence" value="ECO:0007669"/>
    <property type="project" value="UniProtKB-KW"/>
</dbReference>
<dbReference type="RefSeq" id="WP_119744910.1">
    <property type="nucleotide sequence ID" value="NZ_QZCG01000001.1"/>
</dbReference>
<organism evidence="2 3">
    <name type="scientific">Paracoccus onubensis</name>
    <dbReference type="NCBI Taxonomy" id="1675788"/>
    <lineage>
        <taxon>Bacteria</taxon>
        <taxon>Pseudomonadati</taxon>
        <taxon>Pseudomonadota</taxon>
        <taxon>Alphaproteobacteria</taxon>
        <taxon>Rhodobacterales</taxon>
        <taxon>Paracoccaceae</taxon>
        <taxon>Paracoccus</taxon>
    </lineage>
</organism>
<dbReference type="PANTHER" id="PTHR33886">
    <property type="entry name" value="UNSATURATED RHAMNOGALACTURONAN HYDROLASE (EUROFUNG)"/>
    <property type="match status" value="1"/>
</dbReference>
<protein>
    <submittedName>
        <fullName evidence="2">Glycoside hydrolase family 105 protein</fullName>
    </submittedName>
</protein>
<evidence type="ECO:0000313" key="2">
    <source>
        <dbReference type="EMBL" id="RJE89199.1"/>
    </source>
</evidence>
<name>A0A418T7J9_9RHOB</name>
<dbReference type="Proteomes" id="UP000284202">
    <property type="component" value="Unassembled WGS sequence"/>
</dbReference>
<reference evidence="3" key="1">
    <citation type="submission" date="2018-09" db="EMBL/GenBank/DDBJ databases">
        <title>Acidovorax cavernicola nov. sp. isolated from Gruta de las Maravillas (Aracena, Spain).</title>
        <authorList>
            <person name="Jurado V."/>
            <person name="Gutierrez-Patricio S."/>
            <person name="Gonzalez-Pimentel J.L."/>
            <person name="Miller A.Z."/>
            <person name="Laiz L."/>
            <person name="Saiz-Jimenez C."/>
        </authorList>
    </citation>
    <scope>NUCLEOTIDE SEQUENCE [LARGE SCALE GENOMIC DNA]</scope>
    <source>
        <strain evidence="3">1011MAR3C25</strain>
    </source>
</reference>
<comment type="caution">
    <text evidence="2">The sequence shown here is derived from an EMBL/GenBank/DDBJ whole genome shotgun (WGS) entry which is preliminary data.</text>
</comment>
<accession>A0A418T7J9</accession>
<keyword evidence="1 2" id="KW-0378">Hydrolase</keyword>
<dbReference type="InterPro" id="IPR008928">
    <property type="entry name" value="6-hairpin_glycosidase_sf"/>
</dbReference>
<evidence type="ECO:0000313" key="3">
    <source>
        <dbReference type="Proteomes" id="UP000284202"/>
    </source>
</evidence>
<dbReference type="InterPro" id="IPR012341">
    <property type="entry name" value="6hp_glycosidase-like_sf"/>
</dbReference>
<gene>
    <name evidence="2" type="ORF">D3P04_00660</name>
</gene>